<keyword evidence="3" id="KW-1185">Reference proteome</keyword>
<dbReference type="EMBL" id="JPFK01000005">
    <property type="protein sequence ID" value="KFB01214.1"/>
    <property type="molecule type" value="Genomic_DNA"/>
</dbReference>
<feature type="transmembrane region" description="Helical" evidence="1">
    <location>
        <begin position="7"/>
        <end position="28"/>
    </location>
</feature>
<dbReference type="RefSeq" id="WP_036120080.1">
    <property type="nucleotide sequence ID" value="NZ_BMET01000001.1"/>
</dbReference>
<proteinExistence type="predicted"/>
<gene>
    <name evidence="2" type="ORF">IA57_05120</name>
</gene>
<accession>A0A084TKH8</accession>
<feature type="transmembrane region" description="Helical" evidence="1">
    <location>
        <begin position="103"/>
        <end position="122"/>
    </location>
</feature>
<protein>
    <submittedName>
        <fullName evidence="2">Uncharacterized protein</fullName>
    </submittedName>
</protein>
<name>A0A084TKH8_9FLAO</name>
<reference evidence="3" key="2">
    <citation type="submission" date="2014-07" db="EMBL/GenBank/DDBJ databases">
        <title>Genome sequence of Mangrovimonas yunxiaonensis.</title>
        <authorList>
            <person name="Li Y."/>
            <person name="Zheng T."/>
        </authorList>
    </citation>
    <scope>NUCLEOTIDE SEQUENCE [LARGE SCALE GENOMIC DNA]</scope>
    <source>
        <strain evidence="3">LY01</strain>
    </source>
</reference>
<dbReference type="InterPro" id="IPR046166">
    <property type="entry name" value="DUF6168"/>
</dbReference>
<reference evidence="2 3" key="1">
    <citation type="journal article" date="2014" name="Genome Announc.">
        <title>Draft Genome Sequence of the Algicidal Bacterium Mangrovimonas yunxiaonensis Strain LY01.</title>
        <authorList>
            <person name="Li Y."/>
            <person name="Zhu H."/>
            <person name="Li C."/>
            <person name="Zhang H."/>
            <person name="Chen Z."/>
            <person name="Zheng W."/>
            <person name="Xu H."/>
            <person name="Zheng T."/>
        </authorList>
    </citation>
    <scope>NUCLEOTIDE SEQUENCE [LARGE SCALE GENOMIC DNA]</scope>
    <source>
        <strain evidence="2 3">LY01</strain>
    </source>
</reference>
<organism evidence="2 3">
    <name type="scientific">Mangrovimonas yunxiaonensis</name>
    <dbReference type="NCBI Taxonomy" id="1197477"/>
    <lineage>
        <taxon>Bacteria</taxon>
        <taxon>Pseudomonadati</taxon>
        <taxon>Bacteroidota</taxon>
        <taxon>Flavobacteriia</taxon>
        <taxon>Flavobacteriales</taxon>
        <taxon>Flavobacteriaceae</taxon>
        <taxon>Mangrovimonas</taxon>
    </lineage>
</organism>
<dbReference type="STRING" id="1197477.IA57_05120"/>
<keyword evidence="1" id="KW-0812">Transmembrane</keyword>
<dbReference type="Proteomes" id="UP000028521">
    <property type="component" value="Unassembled WGS sequence"/>
</dbReference>
<evidence type="ECO:0000256" key="1">
    <source>
        <dbReference type="SAM" id="Phobius"/>
    </source>
</evidence>
<comment type="caution">
    <text evidence="2">The sequence shown here is derived from an EMBL/GenBank/DDBJ whole genome shotgun (WGS) entry which is preliminary data.</text>
</comment>
<dbReference type="OrthoDB" id="1451982at2"/>
<dbReference type="eggNOG" id="ENOG5032U9Y">
    <property type="taxonomic scope" value="Bacteria"/>
</dbReference>
<dbReference type="AlphaFoldDB" id="A0A084TKH8"/>
<evidence type="ECO:0000313" key="2">
    <source>
        <dbReference type="EMBL" id="KFB01214.1"/>
    </source>
</evidence>
<keyword evidence="1" id="KW-1133">Transmembrane helix</keyword>
<keyword evidence="1" id="KW-0472">Membrane</keyword>
<sequence length="129" mass="14619">MKTKRFLGYILGIAIASAIAFFIHQFVLVQLEIPPYANSIVLSYVINTLLAIAVLALLFLLRKRLKDQLGFLFMAGSLLKFAVFFIVFFPIYNADGDLSRLEFVTFFIPYATCLFTETYSAIKLLSTIE</sequence>
<feature type="transmembrane region" description="Helical" evidence="1">
    <location>
        <begin position="69"/>
        <end position="91"/>
    </location>
</feature>
<evidence type="ECO:0000313" key="3">
    <source>
        <dbReference type="Proteomes" id="UP000028521"/>
    </source>
</evidence>
<dbReference type="Pfam" id="PF19665">
    <property type="entry name" value="DUF6168"/>
    <property type="match status" value="1"/>
</dbReference>
<feature type="transmembrane region" description="Helical" evidence="1">
    <location>
        <begin position="40"/>
        <end position="62"/>
    </location>
</feature>